<feature type="signal peptide" evidence="2">
    <location>
        <begin position="1"/>
        <end position="24"/>
    </location>
</feature>
<gene>
    <name evidence="3" type="ORF">ATL31_3185</name>
</gene>
<evidence type="ECO:0008006" key="5">
    <source>
        <dbReference type="Google" id="ProtNLM"/>
    </source>
</evidence>
<evidence type="ECO:0000313" key="4">
    <source>
        <dbReference type="Proteomes" id="UP000233781"/>
    </source>
</evidence>
<evidence type="ECO:0000256" key="1">
    <source>
        <dbReference type="SAM" id="MobiDB-lite"/>
    </source>
</evidence>
<dbReference type="InterPro" id="IPR006311">
    <property type="entry name" value="TAT_signal"/>
</dbReference>
<dbReference type="OrthoDB" id="9812120at2"/>
<comment type="caution">
    <text evidence="3">The sequence shown here is derived from an EMBL/GenBank/DDBJ whole genome shotgun (WGS) entry which is preliminary data.</text>
</comment>
<dbReference type="PROSITE" id="PS51318">
    <property type="entry name" value="TAT"/>
    <property type="match status" value="1"/>
</dbReference>
<dbReference type="Proteomes" id="UP000233781">
    <property type="component" value="Unassembled WGS sequence"/>
</dbReference>
<evidence type="ECO:0000313" key="3">
    <source>
        <dbReference type="EMBL" id="PKW28319.1"/>
    </source>
</evidence>
<accession>A0A2N3YNE7</accession>
<reference evidence="3 4" key="1">
    <citation type="submission" date="2017-12" db="EMBL/GenBank/DDBJ databases">
        <title>Sequencing the genomes of 1000 Actinobacteria strains.</title>
        <authorList>
            <person name="Klenk H.-P."/>
        </authorList>
    </citation>
    <scope>NUCLEOTIDE SEQUENCE [LARGE SCALE GENOMIC DNA]</scope>
    <source>
        <strain evidence="3 4">DSM 12806</strain>
    </source>
</reference>
<dbReference type="EMBL" id="PJNE01000001">
    <property type="protein sequence ID" value="PKW28319.1"/>
    <property type="molecule type" value="Genomic_DNA"/>
</dbReference>
<dbReference type="AlphaFoldDB" id="A0A2N3YNE7"/>
<evidence type="ECO:0000256" key="2">
    <source>
        <dbReference type="SAM" id="SignalP"/>
    </source>
</evidence>
<feature type="chain" id="PRO_5038378778" description="Lipoprotein" evidence="2">
    <location>
        <begin position="25"/>
        <end position="497"/>
    </location>
</feature>
<keyword evidence="4" id="KW-1185">Reference proteome</keyword>
<keyword evidence="2" id="KW-0732">Signal</keyword>
<organism evidence="3 4">
    <name type="scientific">Phycicoccus duodecadis</name>
    <dbReference type="NCBI Taxonomy" id="173053"/>
    <lineage>
        <taxon>Bacteria</taxon>
        <taxon>Bacillati</taxon>
        <taxon>Actinomycetota</taxon>
        <taxon>Actinomycetes</taxon>
        <taxon>Micrococcales</taxon>
        <taxon>Intrasporangiaceae</taxon>
        <taxon>Phycicoccus</taxon>
    </lineage>
</organism>
<dbReference type="RefSeq" id="WP_101396916.1">
    <property type="nucleotide sequence ID" value="NZ_PJNE01000001.1"/>
</dbReference>
<dbReference type="PROSITE" id="PS51257">
    <property type="entry name" value="PROKAR_LIPOPROTEIN"/>
    <property type="match status" value="1"/>
</dbReference>
<feature type="region of interest" description="Disordered" evidence="1">
    <location>
        <begin position="30"/>
        <end position="58"/>
    </location>
</feature>
<protein>
    <recommendedName>
        <fullName evidence="5">Lipoprotein</fullName>
    </recommendedName>
</protein>
<proteinExistence type="predicted"/>
<feature type="compositionally biased region" description="Pro residues" evidence="1">
    <location>
        <begin position="45"/>
        <end position="54"/>
    </location>
</feature>
<sequence length="497" mass="51670">MTSPFPRRAALRGVALATLGAAVAAGCTTQASGTGGPTGSGTPTSAPPTPPEPSAPARHELVVHPDGRVGVLDPDTEPTVAAGRALLERCTAVVVTSPAGADVATGLRVATALGLPLLLDGPDLAQELRRLGARTTVRVDRTTLGTPDVPGLPPLPPETPARLVLAPGAVVPRVLAPMLAATGARTVRLGSTDPRVRPADIAALRDAPVATVLGLGALGPHFAQRVRTARTAATLPGGGLLPLTGRRMVALYGHPSTPALGLLGEQGPAAAVTRAQATARAYARLSDVPVVPAFELIATVASGSAGGDHLYSRRTAVSVLAPWVAAARASGVYVVLDLQPGRADFLSQARVYESLLREPHVGLALDPEWRLGPHEQPLEQIGHVGVAEVNAVGRWLAALVRRHDLPPKVLTLHQFRASMVRDREDLDTGLDEIQWLVHADGQGSQPAKRATYAAVRRGLPPGVRLGWKNFVDEDSPMLTPAQTLAQVRPAPSFVSYQ</sequence>
<name>A0A2N3YNE7_9MICO</name>